<comment type="similarity">
    <text evidence="2 8">Belongs to the PHP hydrolase family. HisK subfamily.</text>
</comment>
<gene>
    <name evidence="10" type="ORF">CIAN88_19385</name>
</gene>
<dbReference type="InterPro" id="IPR016195">
    <property type="entry name" value="Pol/histidinol_Pase-like"/>
</dbReference>
<protein>
    <recommendedName>
        <fullName evidence="3 8">Histidinol-phosphatase</fullName>
        <shortName evidence="8">HolPase</shortName>
        <ecNumber evidence="3 8">3.1.3.15</ecNumber>
    </recommendedName>
</protein>
<evidence type="ECO:0000256" key="3">
    <source>
        <dbReference type="ARBA" id="ARBA00013085"/>
    </source>
</evidence>
<comment type="catalytic activity">
    <reaction evidence="7 8">
        <text>L-histidinol phosphate + H2O = L-histidinol + phosphate</text>
        <dbReference type="Rhea" id="RHEA:14465"/>
        <dbReference type="ChEBI" id="CHEBI:15377"/>
        <dbReference type="ChEBI" id="CHEBI:43474"/>
        <dbReference type="ChEBI" id="CHEBI:57699"/>
        <dbReference type="ChEBI" id="CHEBI:57980"/>
        <dbReference type="EC" id="3.1.3.15"/>
    </reaction>
</comment>
<dbReference type="EC" id="3.1.3.15" evidence="3 8"/>
<name>A0A099I317_CLOIN</name>
<dbReference type="Pfam" id="PF02811">
    <property type="entry name" value="PHP"/>
    <property type="match status" value="1"/>
</dbReference>
<dbReference type="AlphaFoldDB" id="A0A099I317"/>
<dbReference type="PANTHER" id="PTHR21039:SF0">
    <property type="entry name" value="HISTIDINOL-PHOSPHATASE"/>
    <property type="match status" value="1"/>
</dbReference>
<dbReference type="RefSeq" id="WP_044907532.1">
    <property type="nucleotide sequence ID" value="NZ_JQIF01000104.1"/>
</dbReference>
<dbReference type="PANTHER" id="PTHR21039">
    <property type="entry name" value="HISTIDINOL PHOSPHATASE-RELATED"/>
    <property type="match status" value="1"/>
</dbReference>
<feature type="domain" description="PHP" evidence="9">
    <location>
        <begin position="6"/>
        <end position="184"/>
    </location>
</feature>
<comment type="caution">
    <text evidence="10">The sequence shown here is derived from an EMBL/GenBank/DDBJ whole genome shotgun (WGS) entry which is preliminary data.</text>
</comment>
<evidence type="ECO:0000313" key="11">
    <source>
        <dbReference type="Proteomes" id="UP000030008"/>
    </source>
</evidence>
<keyword evidence="6 8" id="KW-0368">Histidine biosynthesis</keyword>
<evidence type="ECO:0000313" key="10">
    <source>
        <dbReference type="EMBL" id="KGJ51657.1"/>
    </source>
</evidence>
<keyword evidence="5 8" id="KW-0378">Hydrolase</keyword>
<evidence type="ECO:0000256" key="6">
    <source>
        <dbReference type="ARBA" id="ARBA00023102"/>
    </source>
</evidence>
<dbReference type="Gene3D" id="3.20.20.140">
    <property type="entry name" value="Metal-dependent hydrolases"/>
    <property type="match status" value="1"/>
</dbReference>
<evidence type="ECO:0000256" key="2">
    <source>
        <dbReference type="ARBA" id="ARBA00009152"/>
    </source>
</evidence>
<evidence type="ECO:0000256" key="1">
    <source>
        <dbReference type="ARBA" id="ARBA00004970"/>
    </source>
</evidence>
<evidence type="ECO:0000256" key="8">
    <source>
        <dbReference type="RuleBase" id="RU366003"/>
    </source>
</evidence>
<accession>A0A099I317</accession>
<comment type="pathway">
    <text evidence="1 8">Amino-acid biosynthesis; L-histidine biosynthesis; L-histidine from 5-phospho-alpha-D-ribose 1-diphosphate: step 8/9.</text>
</comment>
<organism evidence="10 11">
    <name type="scientific">Clostridium innocuum</name>
    <dbReference type="NCBI Taxonomy" id="1522"/>
    <lineage>
        <taxon>Bacteria</taxon>
        <taxon>Bacillati</taxon>
        <taxon>Bacillota</taxon>
        <taxon>Clostridia</taxon>
        <taxon>Eubacteriales</taxon>
        <taxon>Clostridiaceae</taxon>
        <taxon>Clostridium</taxon>
    </lineage>
</organism>
<dbReference type="GO" id="GO:0000105">
    <property type="term" value="P:L-histidine biosynthetic process"/>
    <property type="evidence" value="ECO:0007669"/>
    <property type="project" value="UniProtKB-UniRule"/>
</dbReference>
<dbReference type="InterPro" id="IPR010140">
    <property type="entry name" value="Histidinol_P_phosphatase_HisJ"/>
</dbReference>
<evidence type="ECO:0000256" key="5">
    <source>
        <dbReference type="ARBA" id="ARBA00022801"/>
    </source>
</evidence>
<dbReference type="GO" id="GO:0005737">
    <property type="term" value="C:cytoplasm"/>
    <property type="evidence" value="ECO:0007669"/>
    <property type="project" value="TreeGrafter"/>
</dbReference>
<dbReference type="EMBL" id="JQIF01000104">
    <property type="protein sequence ID" value="KGJ51657.1"/>
    <property type="molecule type" value="Genomic_DNA"/>
</dbReference>
<sequence>MQNFNYHSHTERCGHAVGSDEAYVKEAIKNGYRYMGFSDHAPYRNGDAPGERMRVEELADYVSSVRKLQHTYQDQIEIRLGMEIEYFEEQLDELMQYKEEMDYLILGQHGPALYAPEFYDNHSDADVLHYASLIEKACEKGLPDIIAHPDLFMFGKEVWTEACCEAAHRICASAQKHGVILEVNLNGLRYGKRKLGEEFRYTYPYRSFWEVACTYDVDIVYGLDAHAPQKYADQDCYAVVNQEILYDLPLKFRNELRFEDRNRRN</sequence>
<evidence type="ECO:0000256" key="4">
    <source>
        <dbReference type="ARBA" id="ARBA00022605"/>
    </source>
</evidence>
<dbReference type="InterPro" id="IPR004013">
    <property type="entry name" value="PHP_dom"/>
</dbReference>
<dbReference type="GO" id="GO:0004401">
    <property type="term" value="F:histidinol-phosphatase activity"/>
    <property type="evidence" value="ECO:0007669"/>
    <property type="project" value="UniProtKB-UniRule"/>
</dbReference>
<reference evidence="10 11" key="1">
    <citation type="submission" date="2014-08" db="EMBL/GenBank/DDBJ databases">
        <title>Clostridium innocuum, an unnegligible vancomycin-resistant pathogen causing extra-intestinal infections.</title>
        <authorList>
            <person name="Feng Y."/>
            <person name="Chiu C.-H."/>
        </authorList>
    </citation>
    <scope>NUCLEOTIDE SEQUENCE [LARGE SCALE GENOMIC DNA]</scope>
    <source>
        <strain evidence="10 11">AN88</strain>
    </source>
</reference>
<proteinExistence type="inferred from homology"/>
<dbReference type="CDD" id="cd12110">
    <property type="entry name" value="PHP_HisPPase_Hisj_like"/>
    <property type="match status" value="1"/>
</dbReference>
<dbReference type="Proteomes" id="UP000030008">
    <property type="component" value="Unassembled WGS sequence"/>
</dbReference>
<dbReference type="UniPathway" id="UPA00031">
    <property type="reaction ID" value="UER00013"/>
</dbReference>
<dbReference type="SUPFAM" id="SSF89550">
    <property type="entry name" value="PHP domain-like"/>
    <property type="match status" value="1"/>
</dbReference>
<keyword evidence="4 8" id="KW-0028">Amino-acid biosynthesis</keyword>
<evidence type="ECO:0000256" key="7">
    <source>
        <dbReference type="ARBA" id="ARBA00049158"/>
    </source>
</evidence>
<evidence type="ECO:0000259" key="9">
    <source>
        <dbReference type="Pfam" id="PF02811"/>
    </source>
</evidence>